<keyword evidence="2" id="KW-1185">Reference proteome</keyword>
<accession>I8V1R3</accession>
<evidence type="ECO:0000313" key="1">
    <source>
        <dbReference type="EMBL" id="EIY20380.1"/>
    </source>
</evidence>
<evidence type="ECO:0000313" key="2">
    <source>
        <dbReference type="Proteomes" id="UP000002965"/>
    </source>
</evidence>
<dbReference type="Proteomes" id="UP000002965">
    <property type="component" value="Unassembled WGS sequence"/>
</dbReference>
<reference evidence="1 2" key="1">
    <citation type="submission" date="2012-02" db="EMBL/GenBank/DDBJ databases">
        <title>The Genome Sequence of Bacteroides caccae CL03T12C61.</title>
        <authorList>
            <consortium name="The Broad Institute Genome Sequencing Platform"/>
            <person name="Earl A."/>
            <person name="Ward D."/>
            <person name="Feldgarden M."/>
            <person name="Gevers D."/>
            <person name="Zitomersky N.L."/>
            <person name="Coyne M.J."/>
            <person name="Comstock L.E."/>
            <person name="Young S.K."/>
            <person name="Zeng Q."/>
            <person name="Gargeya S."/>
            <person name="Fitzgerald M."/>
            <person name="Haas B."/>
            <person name="Abouelleil A."/>
            <person name="Alvarado L."/>
            <person name="Arachchi H.M."/>
            <person name="Berlin A."/>
            <person name="Chapman S.B."/>
            <person name="Gearin G."/>
            <person name="Goldberg J."/>
            <person name="Griggs A."/>
            <person name="Gujja S."/>
            <person name="Hansen M."/>
            <person name="Heiman D."/>
            <person name="Howarth C."/>
            <person name="Larimer J."/>
            <person name="Lui A."/>
            <person name="MacDonald P.J.P."/>
            <person name="McCowen C."/>
            <person name="Montmayeur A."/>
            <person name="Murphy C."/>
            <person name="Neiman D."/>
            <person name="Pearson M."/>
            <person name="Priest M."/>
            <person name="Roberts A."/>
            <person name="Saif S."/>
            <person name="Shea T."/>
            <person name="Sisk P."/>
            <person name="Stolte C."/>
            <person name="Sykes S."/>
            <person name="Wortman J."/>
            <person name="Nusbaum C."/>
            <person name="Birren B."/>
        </authorList>
    </citation>
    <scope>NUCLEOTIDE SEQUENCE [LARGE SCALE GENOMIC DNA]</scope>
    <source>
        <strain evidence="1 2">CL03T12C61</strain>
    </source>
</reference>
<protein>
    <submittedName>
        <fullName evidence="1">Uncharacterized protein</fullName>
    </submittedName>
</protein>
<comment type="caution">
    <text evidence="1">The sequence shown here is derived from an EMBL/GenBank/DDBJ whole genome shotgun (WGS) entry which is preliminary data.</text>
</comment>
<gene>
    <name evidence="1" type="ORF">HMPREF1061_01986</name>
</gene>
<proteinExistence type="predicted"/>
<organism evidence="1 2">
    <name type="scientific">Bacteroides caccae CL03T12C61</name>
    <dbReference type="NCBI Taxonomy" id="997873"/>
    <lineage>
        <taxon>Bacteria</taxon>
        <taxon>Pseudomonadati</taxon>
        <taxon>Bacteroidota</taxon>
        <taxon>Bacteroidia</taxon>
        <taxon>Bacteroidales</taxon>
        <taxon>Bacteroidaceae</taxon>
        <taxon>Bacteroides</taxon>
    </lineage>
</organism>
<dbReference type="EMBL" id="AGXF01000007">
    <property type="protein sequence ID" value="EIY20380.1"/>
    <property type="molecule type" value="Genomic_DNA"/>
</dbReference>
<dbReference type="HOGENOM" id="CLU_3058211_0_0_10"/>
<sequence>MIQCKIISGTSFSEVEKMVNRFLILNKIEKIIQIVSLSDDQYVAMAIYYEVKN</sequence>
<dbReference type="AlphaFoldDB" id="I8V1R3"/>
<dbReference type="PATRIC" id="fig|997873.3.peg.2079"/>
<name>I8V1R3_9BACE</name>